<dbReference type="SUPFAM" id="SSF63829">
    <property type="entry name" value="Calcium-dependent phosphotriesterase"/>
    <property type="match status" value="1"/>
</dbReference>
<feature type="repeat" description="NHL" evidence="2">
    <location>
        <begin position="695"/>
        <end position="728"/>
    </location>
</feature>
<gene>
    <name evidence="4" type="ORF">ETAA8_06210</name>
</gene>
<dbReference type="PROSITE" id="PS51125">
    <property type="entry name" value="NHL"/>
    <property type="match status" value="1"/>
</dbReference>
<keyword evidence="1" id="KW-0677">Repeat</keyword>
<proteinExistence type="predicted"/>
<keyword evidence="5" id="KW-1185">Reference proteome</keyword>
<evidence type="ECO:0000313" key="4">
    <source>
        <dbReference type="EMBL" id="QDU25552.1"/>
    </source>
</evidence>
<protein>
    <submittedName>
        <fullName evidence="4">NHL repeat protein</fullName>
    </submittedName>
</protein>
<dbReference type="Gene3D" id="2.60.40.4070">
    <property type="match status" value="1"/>
</dbReference>
<sequence precursor="true">MTRMIPRFTVALLLVCPLVANAAASDFPLIESTKLDNGTFTQWLAGEESPLSEAEAKGGATAVVWTAKSRPDFRGVKFGTGRGQGVRHLRIGLTENMAIGSVLVRGGGSLSVLKTTAAYPGNIADDSQWQAAERLVAGQGSRAEVDGEGFALWLLPPGTTTRALRFSHAPNPGDRESAGWLGGVWILEARLGNVAPQALAQTGERDDVSAKLIDEANNRTWGAWSNGEQGAALPLSSEHPEFITLTWPKAVSLTGLCLLWTGFADVDVDAFTGEDDANVREAPNTSWHRVASRTGLDSLYPLAFGPQWISFDKATTTRAVRLRVTKGAKSNHPHLADKVKQGRRIWLGEIIALSSLPNNAGLASLVLPKSSEEPPPIPVKFHLPAAGVVTLVIEDLQNRRVRNLVSETPFPAGDNIAWWDGSDDLLRDPEAAKHGVYHIPARPVAPGQYKVRGLWHQPLNLRYEFSIYNAGKPAWVTADNTGCWLTTHTPPSSVAFVPGSRTADGQPLVFLGAFVAEGGHGLQWLREDGTKLGGQGWVGGNWTGAPTLAVDLGPQANAEHLCYVGSSWEGELRLTAKTRGLTDQPILKQKLGEEYDKKKKGSPPAPPVLDEFDGGDKIFVLGGIAARDGQLICSMVRQNELLVVDIRGGKITARIPLDNPRGLTFDAQGRLLALSGKQLVRFANFAARPETIVAGDLDDPRHVAVDGQGNLLITDRGTSHQVKKFTAAGKPSGYVGKPGAPAIGPYDPLHLNNPNGLAVDSQGRLWVAEADNFPRRVSLWSAAGKLVRAFYGPTEYGGGGVLDPRDETKFFYKGLEFKLDWQTGTDQLVRVFARPDQLLHAHYGHFSPDTPLYPPQQKGQRYFTSCYTHNPTSGDDVAFVWLDGDQQAKLVAAVGNAHSWPALRAVEFHSRWPERSKPADDNPKPEALATFAWSDANNDGHPQPAEVRFTSTRSRGVTVMNDLSFVIAQFGDLNVRLPPSFTAAGVPQYDLTEAESLGVAGGRQPSSGGNQSLTESGGWTINTNAPEPFSPSSLGGKFRGQPRWSYPSPWPGLHASHEAAVPDRPGMVIGHTRLLGGWINGKAGPMFCINGNMGNMYLFTADGLFVSTLFNDIRLRPNWAAPVATRNMDVTEVSLHDENFWPSITQTADGRVFLVDGGRTSLVRVDGLETLAPLPESTITVTTADLQRASDWYAKAETRRQQARGSGILAVPLRKSAPEVDGQVNDWPLATEWAFIDRRGTKANFNSNSRPYEVSAAVALSNTHLIAAWRTTEKDLLSNSGETPNALFKHGGCLDVMLATDPAAAADRTAPVPGDQRLLITQVKGKTQALLYRAKVPGTTEPVPFSSPWRSVPIDVVEDVSEHVRLASDGTGNYEISIPLSVLHWQPKPGEIYRADLGVLRGANGQTTQRVYWSNKATAITADVPSEAELTPRLWGKWKIVAE</sequence>
<dbReference type="InterPro" id="IPR001258">
    <property type="entry name" value="NHL_repeat"/>
</dbReference>
<name>A0A517Y602_9BACT</name>
<dbReference type="RefSeq" id="WP_145084679.1">
    <property type="nucleotide sequence ID" value="NZ_CP036274.1"/>
</dbReference>
<reference evidence="4 5" key="1">
    <citation type="submission" date="2019-02" db="EMBL/GenBank/DDBJ databases">
        <title>Deep-cultivation of Planctomycetes and their phenomic and genomic characterization uncovers novel biology.</title>
        <authorList>
            <person name="Wiegand S."/>
            <person name="Jogler M."/>
            <person name="Boedeker C."/>
            <person name="Pinto D."/>
            <person name="Vollmers J."/>
            <person name="Rivas-Marin E."/>
            <person name="Kohn T."/>
            <person name="Peeters S.H."/>
            <person name="Heuer A."/>
            <person name="Rast P."/>
            <person name="Oberbeckmann S."/>
            <person name="Bunk B."/>
            <person name="Jeske O."/>
            <person name="Meyerdierks A."/>
            <person name="Storesund J.E."/>
            <person name="Kallscheuer N."/>
            <person name="Luecker S."/>
            <person name="Lage O.M."/>
            <person name="Pohl T."/>
            <person name="Merkel B.J."/>
            <person name="Hornburger P."/>
            <person name="Mueller R.-W."/>
            <person name="Bruemmer F."/>
            <person name="Labrenz M."/>
            <person name="Spormann A.M."/>
            <person name="Op den Camp H."/>
            <person name="Overmann J."/>
            <person name="Amann R."/>
            <person name="Jetten M.S.M."/>
            <person name="Mascher T."/>
            <person name="Medema M.H."/>
            <person name="Devos D.P."/>
            <person name="Kaster A.-K."/>
            <person name="Ovreas L."/>
            <person name="Rohde M."/>
            <person name="Galperin M.Y."/>
            <person name="Jogler C."/>
        </authorList>
    </citation>
    <scope>NUCLEOTIDE SEQUENCE [LARGE SCALE GENOMIC DNA]</scope>
    <source>
        <strain evidence="4 5">ETA_A8</strain>
    </source>
</reference>
<dbReference type="Gene3D" id="2.120.10.30">
    <property type="entry name" value="TolB, C-terminal domain"/>
    <property type="match status" value="1"/>
</dbReference>
<dbReference type="Proteomes" id="UP000315017">
    <property type="component" value="Chromosome"/>
</dbReference>
<organism evidence="4 5">
    <name type="scientific">Anatilimnocola aggregata</name>
    <dbReference type="NCBI Taxonomy" id="2528021"/>
    <lineage>
        <taxon>Bacteria</taxon>
        <taxon>Pseudomonadati</taxon>
        <taxon>Planctomycetota</taxon>
        <taxon>Planctomycetia</taxon>
        <taxon>Pirellulales</taxon>
        <taxon>Pirellulaceae</taxon>
        <taxon>Anatilimnocola</taxon>
    </lineage>
</organism>
<dbReference type="KEGG" id="aagg:ETAA8_06210"/>
<evidence type="ECO:0000256" key="3">
    <source>
        <dbReference type="SAM" id="SignalP"/>
    </source>
</evidence>
<feature type="chain" id="PRO_5022218285" evidence="3">
    <location>
        <begin position="23"/>
        <end position="1443"/>
    </location>
</feature>
<dbReference type="InterPro" id="IPR011042">
    <property type="entry name" value="6-blade_b-propeller_TolB-like"/>
</dbReference>
<dbReference type="Gene3D" id="2.60.40.1190">
    <property type="match status" value="1"/>
</dbReference>
<keyword evidence="3" id="KW-0732">Signal</keyword>
<evidence type="ECO:0000313" key="5">
    <source>
        <dbReference type="Proteomes" id="UP000315017"/>
    </source>
</evidence>
<dbReference type="OrthoDB" id="9799230at2"/>
<evidence type="ECO:0000256" key="2">
    <source>
        <dbReference type="PROSITE-ProRule" id="PRU00504"/>
    </source>
</evidence>
<dbReference type="EMBL" id="CP036274">
    <property type="protein sequence ID" value="QDU25552.1"/>
    <property type="molecule type" value="Genomic_DNA"/>
</dbReference>
<evidence type="ECO:0000256" key="1">
    <source>
        <dbReference type="ARBA" id="ARBA00022737"/>
    </source>
</evidence>
<feature type="signal peptide" evidence="3">
    <location>
        <begin position="1"/>
        <end position="22"/>
    </location>
</feature>
<accession>A0A517Y602</accession>